<reference evidence="3 4" key="1">
    <citation type="journal article" date="2013" name="PLoS ONE">
        <title>Genomic analysis of Melioribacter roseus, facultatively anaerobic organotrophic bacterium representing a novel deep lineage within Bacteriodetes/Chlorobi group.</title>
        <authorList>
            <person name="Kadnikov V.V."/>
            <person name="Mardanov A.V."/>
            <person name="Podosokorskaya O.A."/>
            <person name="Gavrilov S.N."/>
            <person name="Kublanov I.V."/>
            <person name="Beletsky A.V."/>
            <person name="Bonch-Osmolovskaya E.A."/>
            <person name="Ravin N.V."/>
        </authorList>
    </citation>
    <scope>NUCLEOTIDE SEQUENCE [LARGE SCALE GENOMIC DNA]</scope>
    <source>
        <strain evidence="4">JCM 17771 / P3M-2</strain>
    </source>
</reference>
<dbReference type="Proteomes" id="UP000009011">
    <property type="component" value="Chromosome"/>
</dbReference>
<dbReference type="STRING" id="1191523.MROS_2295"/>
<organism evidence="3 4">
    <name type="scientific">Melioribacter roseus (strain DSM 23840 / JCM 17771 / VKM B-2668 / P3M-2)</name>
    <dbReference type="NCBI Taxonomy" id="1191523"/>
    <lineage>
        <taxon>Bacteria</taxon>
        <taxon>Pseudomonadati</taxon>
        <taxon>Ignavibacteriota</taxon>
        <taxon>Ignavibacteria</taxon>
        <taxon>Ignavibacteriales</taxon>
        <taxon>Melioribacteraceae</taxon>
        <taxon>Melioribacter</taxon>
    </lineage>
</organism>
<dbReference type="HOGENOM" id="CLU_187568_0_0_10"/>
<protein>
    <recommendedName>
        <fullName evidence="5">Lipoprotein</fullName>
    </recommendedName>
</protein>
<dbReference type="EMBL" id="CP003557">
    <property type="protein sequence ID" value="AFN75525.1"/>
    <property type="molecule type" value="Genomic_DNA"/>
</dbReference>
<accession>I6Z8P0</accession>
<evidence type="ECO:0000313" key="4">
    <source>
        <dbReference type="Proteomes" id="UP000009011"/>
    </source>
</evidence>
<feature type="signal peptide" evidence="2">
    <location>
        <begin position="1"/>
        <end position="27"/>
    </location>
</feature>
<keyword evidence="2" id="KW-0732">Signal</keyword>
<keyword evidence="1" id="KW-0175">Coiled coil</keyword>
<evidence type="ECO:0008006" key="5">
    <source>
        <dbReference type="Google" id="ProtNLM"/>
    </source>
</evidence>
<feature type="chain" id="PRO_5003706992" description="Lipoprotein" evidence="2">
    <location>
        <begin position="28"/>
        <end position="91"/>
    </location>
</feature>
<dbReference type="KEGG" id="mro:MROS_2295"/>
<feature type="coiled-coil region" evidence="1">
    <location>
        <begin position="30"/>
        <end position="85"/>
    </location>
</feature>
<dbReference type="AlphaFoldDB" id="I6Z8P0"/>
<proteinExistence type="predicted"/>
<dbReference type="OrthoDB" id="9981674at2"/>
<evidence type="ECO:0000313" key="3">
    <source>
        <dbReference type="EMBL" id="AFN75525.1"/>
    </source>
</evidence>
<evidence type="ECO:0000256" key="2">
    <source>
        <dbReference type="SAM" id="SignalP"/>
    </source>
</evidence>
<evidence type="ECO:0000256" key="1">
    <source>
        <dbReference type="SAM" id="Coils"/>
    </source>
</evidence>
<gene>
    <name evidence="3" type="ordered locus">MROS_2295</name>
</gene>
<sequence>MVKIKKALNAGIMVVLFASLMGITACSGVSEEQMAELEALRSEVKALEKEVNSLKSEKAALEKEIAEKNAKLDECAKTKAETKKNLEKLGM</sequence>
<keyword evidence="4" id="KW-1185">Reference proteome</keyword>
<dbReference type="Gene3D" id="1.20.5.190">
    <property type="match status" value="1"/>
</dbReference>
<name>I6Z8P0_MELRP</name>
<dbReference type="PROSITE" id="PS51257">
    <property type="entry name" value="PROKAR_LIPOPROTEIN"/>
    <property type="match status" value="1"/>
</dbReference>
<dbReference type="RefSeq" id="WP_014856957.1">
    <property type="nucleotide sequence ID" value="NC_018178.1"/>
</dbReference>